<keyword evidence="3" id="KW-1185">Reference proteome</keyword>
<reference evidence="2 3" key="1">
    <citation type="journal article" date="2023" name="J. Hered.">
        <title>Chromosome-level genome of the wood stork (Mycteria americana) provides insight into avian chromosome evolution.</title>
        <authorList>
            <person name="Flamio R. Jr."/>
            <person name="Ramstad K.M."/>
        </authorList>
    </citation>
    <scope>NUCLEOTIDE SEQUENCE [LARGE SCALE GENOMIC DNA]</scope>
    <source>
        <strain evidence="2">JAX WOST 10</strain>
    </source>
</reference>
<evidence type="ECO:0000313" key="3">
    <source>
        <dbReference type="Proteomes" id="UP001333110"/>
    </source>
</evidence>
<name>A0AAN7S8L4_MYCAM</name>
<comment type="caution">
    <text evidence="2">The sequence shown here is derived from an EMBL/GenBank/DDBJ whole genome shotgun (WGS) entry which is preliminary data.</text>
</comment>
<accession>A0AAN7S8L4</accession>
<proteinExistence type="predicted"/>
<evidence type="ECO:0000313" key="2">
    <source>
        <dbReference type="EMBL" id="KAK4831197.1"/>
    </source>
</evidence>
<organism evidence="2 3">
    <name type="scientific">Mycteria americana</name>
    <name type="common">Wood stork</name>
    <dbReference type="NCBI Taxonomy" id="33587"/>
    <lineage>
        <taxon>Eukaryota</taxon>
        <taxon>Metazoa</taxon>
        <taxon>Chordata</taxon>
        <taxon>Craniata</taxon>
        <taxon>Vertebrata</taxon>
        <taxon>Euteleostomi</taxon>
        <taxon>Archelosauria</taxon>
        <taxon>Archosauria</taxon>
        <taxon>Dinosauria</taxon>
        <taxon>Saurischia</taxon>
        <taxon>Theropoda</taxon>
        <taxon>Coelurosauria</taxon>
        <taxon>Aves</taxon>
        <taxon>Neognathae</taxon>
        <taxon>Neoaves</taxon>
        <taxon>Aequornithes</taxon>
        <taxon>Ciconiiformes</taxon>
        <taxon>Ciconiidae</taxon>
        <taxon>Mycteria</taxon>
    </lineage>
</organism>
<feature type="region of interest" description="Disordered" evidence="1">
    <location>
        <begin position="100"/>
        <end position="119"/>
    </location>
</feature>
<sequence length="198" mass="21958">MAAQTVCQTTAGVEATKMWLTHHNCSHVFCCRCQRHEGLERVPWQSHHKLSGYVSRARAQCHSQAGVLLQRENAQGRNERIWAAAQLFCFRESPRLPQVERPRAGLGHPLQDSPNGQSKEQHHLHHVCSTMAQENIFHHEGGQALAQVAQRGCGISILGDIQSPAGHGPEQPAVADPALDRGLDQMTSRVQKIKDTHL</sequence>
<dbReference type="EMBL" id="JAUNZN010000001">
    <property type="protein sequence ID" value="KAK4831197.1"/>
    <property type="molecule type" value="Genomic_DNA"/>
</dbReference>
<protein>
    <submittedName>
        <fullName evidence="2">Uncharacterized protein</fullName>
    </submittedName>
</protein>
<evidence type="ECO:0000256" key="1">
    <source>
        <dbReference type="SAM" id="MobiDB-lite"/>
    </source>
</evidence>
<gene>
    <name evidence="2" type="ORF">QYF61_015929</name>
</gene>
<dbReference type="AlphaFoldDB" id="A0AAN7S8L4"/>
<dbReference type="Proteomes" id="UP001333110">
    <property type="component" value="Unassembled WGS sequence"/>
</dbReference>